<evidence type="ECO:0000256" key="5">
    <source>
        <dbReference type="RuleBase" id="RU369093"/>
    </source>
</evidence>
<dbReference type="OrthoDB" id="10064100at2759"/>
<gene>
    <name evidence="7" type="ORF">SI7747_08010158</name>
    <name evidence="8" type="ORF">SI8410_08010944</name>
</gene>
<dbReference type="PANTHER" id="PTHR22849:SF163">
    <property type="entry name" value="U-BOX DOMAIN-CONTAINING PROTEIN"/>
    <property type="match status" value="1"/>
</dbReference>
<dbReference type="InterPro" id="IPR013083">
    <property type="entry name" value="Znf_RING/FYVE/PHD"/>
</dbReference>
<dbReference type="GO" id="GO:0061630">
    <property type="term" value="F:ubiquitin protein ligase activity"/>
    <property type="evidence" value="ECO:0007669"/>
    <property type="project" value="UniProtKB-UniRule"/>
</dbReference>
<dbReference type="InterPro" id="IPR045185">
    <property type="entry name" value="PUB22/23/24-like"/>
</dbReference>
<keyword evidence="3 5" id="KW-0808">Transferase</keyword>
<feature type="domain" description="U-box" evidence="6">
    <location>
        <begin position="19"/>
        <end position="93"/>
    </location>
</feature>
<evidence type="ECO:0000256" key="3">
    <source>
        <dbReference type="ARBA" id="ARBA00022679"/>
    </source>
</evidence>
<dbReference type="PANTHER" id="PTHR22849">
    <property type="entry name" value="WDSAM1 PROTEIN"/>
    <property type="match status" value="1"/>
</dbReference>
<comment type="pathway">
    <text evidence="2 5">Protein modification; protein ubiquitination.</text>
</comment>
<comment type="catalytic activity">
    <reaction evidence="1 5">
        <text>S-ubiquitinyl-[E2 ubiquitin-conjugating enzyme]-L-cysteine + [acceptor protein]-L-lysine = [E2 ubiquitin-conjugating enzyme]-L-cysteine + N(6)-ubiquitinyl-[acceptor protein]-L-lysine.</text>
        <dbReference type="EC" id="2.3.2.27"/>
    </reaction>
</comment>
<dbReference type="EC" id="2.3.2.27" evidence="5"/>
<organism evidence="7">
    <name type="scientific">Spirodela intermedia</name>
    <name type="common">Intermediate duckweed</name>
    <dbReference type="NCBI Taxonomy" id="51605"/>
    <lineage>
        <taxon>Eukaryota</taxon>
        <taxon>Viridiplantae</taxon>
        <taxon>Streptophyta</taxon>
        <taxon>Embryophyta</taxon>
        <taxon>Tracheophyta</taxon>
        <taxon>Spermatophyta</taxon>
        <taxon>Magnoliopsida</taxon>
        <taxon>Liliopsida</taxon>
        <taxon>Araceae</taxon>
        <taxon>Lemnoideae</taxon>
        <taxon>Spirodela</taxon>
    </lineage>
</organism>
<dbReference type="InterPro" id="IPR058678">
    <property type="entry name" value="ARM_PUB"/>
</dbReference>
<dbReference type="EMBL" id="LR746271">
    <property type="protein sequence ID" value="CAA7400266.1"/>
    <property type="molecule type" value="Genomic_DNA"/>
</dbReference>
<protein>
    <recommendedName>
        <fullName evidence="5 6">U-box domain-containing protein</fullName>
        <ecNumber evidence="5">2.3.2.27</ecNumber>
    </recommendedName>
    <alternativeName>
        <fullName evidence="5">RING-type E3 ubiquitin transferase PUB</fullName>
    </alternativeName>
</protein>
<dbReference type="Gene3D" id="3.30.40.10">
    <property type="entry name" value="Zinc/RING finger domain, C3HC4 (zinc finger)"/>
    <property type="match status" value="1"/>
</dbReference>
<dbReference type="CDD" id="cd16664">
    <property type="entry name" value="RING-Ubox_PUB"/>
    <property type="match status" value="1"/>
</dbReference>
<dbReference type="FunFam" id="3.30.40.10:FF:000442">
    <property type="entry name" value="RING-type E3 ubiquitin transferase"/>
    <property type="match status" value="1"/>
</dbReference>
<name>A0A7I8J150_SPIIN</name>
<proteinExistence type="predicted"/>
<dbReference type="EMBL" id="LR743595">
    <property type="protein sequence ID" value="CAA2624319.1"/>
    <property type="molecule type" value="Genomic_DNA"/>
</dbReference>
<keyword evidence="4 5" id="KW-0833">Ubl conjugation pathway</keyword>
<dbReference type="UniPathway" id="UPA00143"/>
<dbReference type="AlphaFoldDB" id="A0A7I8J150"/>
<dbReference type="PROSITE" id="PS51698">
    <property type="entry name" value="U_BOX"/>
    <property type="match status" value="1"/>
</dbReference>
<evidence type="ECO:0000313" key="8">
    <source>
        <dbReference type="EMBL" id="CAA7400266.1"/>
    </source>
</evidence>
<accession>A0A7I8J150</accession>
<sequence length="367" mass="39242">MVRMSNGGGGKELQELQVTVPSFFRCPISLEVMKSPVSLCTGVTYDRSSIQTWLDAGHNTCPATMQVLPSKDLIPNHAIRRLIDLWSAESQQDRHHPPEPAGGAAAVDSVSPVDLLRELEFSDDPLPALKRLADMAADATRVLDLAENGSCIPALNRILRRKEAAALAVRVLSLVLLVGKEVPAEVDVGSLVHLMSGADEGEELVNDALSCLIVVSEQRRSRPVMVKQGAVGALGKVLGRESTPPVTAEKALRLMERASTCAEGRAAICEDPAAVAAVVGRMVKASPAAAEHAIVVLWTVCFLFRDRRALEAVAACNGLTKILLLMQSNCSAAAREMAGDLFKLFCVNHGGCLPPGYDLQTTHIMPF</sequence>
<evidence type="ECO:0000313" key="7">
    <source>
        <dbReference type="EMBL" id="CAA2624319.1"/>
    </source>
</evidence>
<evidence type="ECO:0000256" key="1">
    <source>
        <dbReference type="ARBA" id="ARBA00000900"/>
    </source>
</evidence>
<evidence type="ECO:0000259" key="6">
    <source>
        <dbReference type="PROSITE" id="PS51698"/>
    </source>
</evidence>
<dbReference type="GO" id="GO:0016567">
    <property type="term" value="P:protein ubiquitination"/>
    <property type="evidence" value="ECO:0007669"/>
    <property type="project" value="UniProtKB-UniRule"/>
</dbReference>
<dbReference type="InterPro" id="IPR011989">
    <property type="entry name" value="ARM-like"/>
</dbReference>
<dbReference type="SUPFAM" id="SSF48371">
    <property type="entry name" value="ARM repeat"/>
    <property type="match status" value="1"/>
</dbReference>
<dbReference type="Proteomes" id="UP000663760">
    <property type="component" value="Chromosome 8"/>
</dbReference>
<dbReference type="SMART" id="SM00504">
    <property type="entry name" value="Ubox"/>
    <property type="match status" value="1"/>
</dbReference>
<keyword evidence="9" id="KW-1185">Reference proteome</keyword>
<comment type="function">
    <text evidence="5">Functions as an E3 ubiquitin ligase.</text>
</comment>
<dbReference type="SUPFAM" id="SSF57850">
    <property type="entry name" value="RING/U-box"/>
    <property type="match status" value="1"/>
</dbReference>
<evidence type="ECO:0000256" key="4">
    <source>
        <dbReference type="ARBA" id="ARBA00022786"/>
    </source>
</evidence>
<evidence type="ECO:0000313" key="9">
    <source>
        <dbReference type="Proteomes" id="UP000663760"/>
    </source>
</evidence>
<dbReference type="InterPro" id="IPR016024">
    <property type="entry name" value="ARM-type_fold"/>
</dbReference>
<dbReference type="Gene3D" id="1.25.10.10">
    <property type="entry name" value="Leucine-rich Repeat Variant"/>
    <property type="match status" value="1"/>
</dbReference>
<dbReference type="InterPro" id="IPR045210">
    <property type="entry name" value="RING-Ubox_PUB"/>
</dbReference>
<dbReference type="Pfam" id="PF25598">
    <property type="entry name" value="ARM_PUB"/>
    <property type="match status" value="1"/>
</dbReference>
<reference evidence="7" key="1">
    <citation type="submission" date="2019-12" db="EMBL/GenBank/DDBJ databases">
        <authorList>
            <person name="Scholz U."/>
            <person name="Mascher M."/>
            <person name="Fiebig A."/>
        </authorList>
    </citation>
    <scope>NUCLEOTIDE SEQUENCE</scope>
</reference>
<evidence type="ECO:0000256" key="2">
    <source>
        <dbReference type="ARBA" id="ARBA00004906"/>
    </source>
</evidence>
<dbReference type="InterPro" id="IPR003613">
    <property type="entry name" value="Ubox_domain"/>
</dbReference>
<dbReference type="Pfam" id="PF04564">
    <property type="entry name" value="U-box"/>
    <property type="match status" value="1"/>
</dbReference>